<evidence type="ECO:0000256" key="5">
    <source>
        <dbReference type="ARBA" id="ARBA00022729"/>
    </source>
</evidence>
<comment type="similarity">
    <text evidence="2">Belongs to the fatty-acid and retinol-binding protein (FARBP) family.</text>
</comment>
<comment type="caution">
    <text evidence="8">The sequence shown here is derived from an EMBL/GenBank/DDBJ whole genome shotgun (WGS) entry which is preliminary data.</text>
</comment>
<protein>
    <recommendedName>
        <fullName evidence="3">Fatty-acid and retinol-binding protein 1</fullName>
    </recommendedName>
</protein>
<gene>
    <name evidence="8" type="primary">Acey_s0005.g2637</name>
    <name evidence="8" type="ORF">Y032_0005g2637</name>
</gene>
<accession>A0A016VSV9</accession>
<reference evidence="9" key="1">
    <citation type="journal article" date="2015" name="Nat. Genet.">
        <title>The genome and transcriptome of the zoonotic hookworm Ancylostoma ceylanicum identify infection-specific gene families.</title>
        <authorList>
            <person name="Schwarz E.M."/>
            <person name="Hu Y."/>
            <person name="Antoshechkin I."/>
            <person name="Miller M.M."/>
            <person name="Sternberg P.W."/>
            <person name="Aroian R.V."/>
        </authorList>
    </citation>
    <scope>NUCLEOTIDE SEQUENCE</scope>
    <source>
        <strain evidence="9">HY135</strain>
    </source>
</reference>
<organism evidence="8 9">
    <name type="scientific">Ancylostoma ceylanicum</name>
    <dbReference type="NCBI Taxonomy" id="53326"/>
    <lineage>
        <taxon>Eukaryota</taxon>
        <taxon>Metazoa</taxon>
        <taxon>Ecdysozoa</taxon>
        <taxon>Nematoda</taxon>
        <taxon>Chromadorea</taxon>
        <taxon>Rhabditida</taxon>
        <taxon>Rhabditina</taxon>
        <taxon>Rhabditomorpha</taxon>
        <taxon>Strongyloidea</taxon>
        <taxon>Ancylostomatidae</taxon>
        <taxon>Ancylostomatinae</taxon>
        <taxon>Ancylostoma</taxon>
    </lineage>
</organism>
<dbReference type="PANTHER" id="PTHR31418:SF7">
    <property type="entry name" value="FATTY-ACID AND RETINOL-BINDING PROTEIN 1"/>
    <property type="match status" value="1"/>
</dbReference>
<dbReference type="EMBL" id="JARK01001341">
    <property type="protein sequence ID" value="EYC30406.1"/>
    <property type="molecule type" value="Genomic_DNA"/>
</dbReference>
<dbReference type="InterPro" id="IPR008632">
    <property type="entry name" value="Gp-FAR-1"/>
</dbReference>
<dbReference type="STRING" id="53326.A0A016VSV9"/>
<dbReference type="GO" id="GO:0008289">
    <property type="term" value="F:lipid binding"/>
    <property type="evidence" value="ECO:0007669"/>
    <property type="project" value="UniProtKB-KW"/>
</dbReference>
<dbReference type="Pfam" id="PF05823">
    <property type="entry name" value="Gp-FAR-1"/>
    <property type="match status" value="1"/>
</dbReference>
<dbReference type="Proteomes" id="UP000024635">
    <property type="component" value="Unassembled WGS sequence"/>
</dbReference>
<dbReference type="OrthoDB" id="5808308at2759"/>
<dbReference type="GO" id="GO:0005576">
    <property type="term" value="C:extracellular region"/>
    <property type="evidence" value="ECO:0007669"/>
    <property type="project" value="UniProtKB-SubCell"/>
</dbReference>
<keyword evidence="5" id="KW-0732">Signal</keyword>
<dbReference type="Gene3D" id="1.20.120.1100">
    <property type="match status" value="1"/>
</dbReference>
<keyword evidence="7" id="KW-0446">Lipid-binding</keyword>
<dbReference type="AlphaFoldDB" id="A0A016VSV9"/>
<evidence type="ECO:0000313" key="9">
    <source>
        <dbReference type="Proteomes" id="UP000024635"/>
    </source>
</evidence>
<comment type="subcellular location">
    <subcellularLocation>
        <location evidence="1">Secreted</location>
    </subcellularLocation>
</comment>
<keyword evidence="6" id="KW-0175">Coiled coil</keyword>
<sequence length="152" mass="17330">MLEPLEAMPERLKTFLTGLSDQERAVMEEVFMKNLGKYKSYEEVKAAVEAKSPELAAKLYQPTSWLDEKAAALGPEARAYYNAMEERARRYQAYFYTGKRPTDAELKQSMVEDVNGYRALSAAGKADFQKQFPVLAKFLGSDEFYKEVQAWG</sequence>
<dbReference type="PANTHER" id="PTHR31418">
    <property type="entry name" value="FATTY-ACID AND RETINOL-BINDING PROTEIN 1"/>
    <property type="match status" value="1"/>
</dbReference>
<keyword evidence="9" id="KW-1185">Reference proteome</keyword>
<evidence type="ECO:0000313" key="8">
    <source>
        <dbReference type="EMBL" id="EYC30406.1"/>
    </source>
</evidence>
<evidence type="ECO:0000256" key="4">
    <source>
        <dbReference type="ARBA" id="ARBA00022525"/>
    </source>
</evidence>
<name>A0A016VSV9_9BILA</name>
<proteinExistence type="inferred from homology"/>
<evidence type="ECO:0000256" key="7">
    <source>
        <dbReference type="ARBA" id="ARBA00023121"/>
    </source>
</evidence>
<evidence type="ECO:0000256" key="2">
    <source>
        <dbReference type="ARBA" id="ARBA00006648"/>
    </source>
</evidence>
<evidence type="ECO:0000256" key="6">
    <source>
        <dbReference type="ARBA" id="ARBA00023054"/>
    </source>
</evidence>
<keyword evidence="4" id="KW-0964">Secreted</keyword>
<evidence type="ECO:0000256" key="3">
    <source>
        <dbReference type="ARBA" id="ARBA00017453"/>
    </source>
</evidence>
<evidence type="ECO:0000256" key="1">
    <source>
        <dbReference type="ARBA" id="ARBA00004613"/>
    </source>
</evidence>